<comment type="catalytic activity">
    <reaction evidence="9">
        <text>9-hexadecanoyloxy-octadecanoate + H2O = 9-hydroxy-octadecanoate + hexadecanoate + H(+)</text>
        <dbReference type="Rhea" id="RHEA:52052"/>
        <dbReference type="ChEBI" id="CHEBI:7896"/>
        <dbReference type="ChEBI" id="CHEBI:15377"/>
        <dbReference type="ChEBI" id="CHEBI:15378"/>
        <dbReference type="ChEBI" id="CHEBI:83670"/>
        <dbReference type="ChEBI" id="CHEBI:136286"/>
    </reaction>
    <physiologicalReaction direction="left-to-right" evidence="9">
        <dbReference type="Rhea" id="RHEA:52053"/>
    </physiologicalReaction>
</comment>
<evidence type="ECO:0000256" key="17">
    <source>
        <dbReference type="SAM" id="Phobius"/>
    </source>
</evidence>
<protein>
    <submittedName>
        <fullName evidence="18">Uncharacterized protein</fullName>
    </submittedName>
</protein>
<comment type="catalytic activity">
    <reaction evidence="7">
        <text>12-hexadecanoyloxy-octadecanoate + H2O = 12-hydroxyoctadecanoate + hexadecanoate + H(+)</text>
        <dbReference type="Rhea" id="RHEA:52056"/>
        <dbReference type="ChEBI" id="CHEBI:7896"/>
        <dbReference type="ChEBI" id="CHEBI:15377"/>
        <dbReference type="ChEBI" id="CHEBI:15378"/>
        <dbReference type="ChEBI" id="CHEBI:83677"/>
        <dbReference type="ChEBI" id="CHEBI:84201"/>
    </reaction>
    <physiologicalReaction direction="left-to-right" evidence="7">
        <dbReference type="Rhea" id="RHEA:52057"/>
    </physiologicalReaction>
</comment>
<evidence type="ECO:0000256" key="12">
    <source>
        <dbReference type="ARBA" id="ARBA00048800"/>
    </source>
</evidence>
<comment type="subcellular location">
    <subcellularLocation>
        <location evidence="2">Endomembrane system</location>
        <topology evidence="2">Multi-pass membrane protein</topology>
    </subcellularLocation>
</comment>
<evidence type="ECO:0000256" key="15">
    <source>
        <dbReference type="ARBA" id="ARBA00049322"/>
    </source>
</evidence>
<keyword evidence="4 17" id="KW-0812">Transmembrane</keyword>
<dbReference type="PANTHER" id="PTHR10989:SF16">
    <property type="entry name" value="AT02829P-RELATED"/>
    <property type="match status" value="1"/>
</dbReference>
<organism evidence="18">
    <name type="scientific">Octopus bimaculoides</name>
    <name type="common">California two-spotted octopus</name>
    <dbReference type="NCBI Taxonomy" id="37653"/>
    <lineage>
        <taxon>Eukaryota</taxon>
        <taxon>Metazoa</taxon>
        <taxon>Spiralia</taxon>
        <taxon>Lophotrochozoa</taxon>
        <taxon>Mollusca</taxon>
        <taxon>Cephalopoda</taxon>
        <taxon>Coleoidea</taxon>
        <taxon>Octopodiformes</taxon>
        <taxon>Octopoda</taxon>
        <taxon>Incirrata</taxon>
        <taxon>Octopodidae</taxon>
        <taxon>Octopus</taxon>
    </lineage>
</organism>
<proteinExistence type="inferred from homology"/>
<comment type="catalytic activity">
    <reaction evidence="15">
        <text>13-(9Z-hexadecenoyloxy)-octadecanoate + H2O = 13-hydroxy-octadecanoate + (9Z)-hexadecenoate + H(+)</text>
        <dbReference type="Rhea" id="RHEA:52076"/>
        <dbReference type="ChEBI" id="CHEBI:15377"/>
        <dbReference type="ChEBI" id="CHEBI:15378"/>
        <dbReference type="ChEBI" id="CHEBI:32372"/>
        <dbReference type="ChEBI" id="CHEBI:136304"/>
        <dbReference type="ChEBI" id="CHEBI:136315"/>
    </reaction>
    <physiologicalReaction direction="left-to-right" evidence="15">
        <dbReference type="Rhea" id="RHEA:52077"/>
    </physiologicalReaction>
</comment>
<comment type="catalytic activity">
    <reaction evidence="16">
        <text>12-(9Z-hexadecenoyloxy)-octadecanoate + H2O = 12-hydroxyoctadecanoate + (9Z)-hexadecenoate + H(+)</text>
        <dbReference type="Rhea" id="RHEA:52072"/>
        <dbReference type="ChEBI" id="CHEBI:15377"/>
        <dbReference type="ChEBI" id="CHEBI:15378"/>
        <dbReference type="ChEBI" id="CHEBI:32372"/>
        <dbReference type="ChEBI" id="CHEBI:84201"/>
        <dbReference type="ChEBI" id="CHEBI:136312"/>
    </reaction>
    <physiologicalReaction direction="left-to-right" evidence="16">
        <dbReference type="Rhea" id="RHEA:52073"/>
    </physiologicalReaction>
</comment>
<dbReference type="EMBL" id="KQ415761">
    <property type="protein sequence ID" value="KOG00697.1"/>
    <property type="molecule type" value="Genomic_DNA"/>
</dbReference>
<dbReference type="AlphaFoldDB" id="A0A0L8IGS6"/>
<dbReference type="GO" id="GO:0012505">
    <property type="term" value="C:endomembrane system"/>
    <property type="evidence" value="ECO:0007669"/>
    <property type="project" value="UniProtKB-SubCell"/>
</dbReference>
<comment type="catalytic activity">
    <reaction evidence="8">
        <text>13-octadecanoyloxy-octadecanoate + H2O = 13-hydroxy-octadecanoate + octadecanoate + H(+)</text>
        <dbReference type="Rhea" id="RHEA:52084"/>
        <dbReference type="ChEBI" id="CHEBI:15377"/>
        <dbReference type="ChEBI" id="CHEBI:15378"/>
        <dbReference type="ChEBI" id="CHEBI:25629"/>
        <dbReference type="ChEBI" id="CHEBI:136304"/>
        <dbReference type="ChEBI" id="CHEBI:136335"/>
    </reaction>
    <physiologicalReaction direction="left-to-right" evidence="8">
        <dbReference type="Rhea" id="RHEA:52085"/>
    </physiologicalReaction>
</comment>
<reference evidence="18" key="1">
    <citation type="submission" date="2015-07" db="EMBL/GenBank/DDBJ databases">
        <title>MeaNS - Measles Nucleotide Surveillance Program.</title>
        <authorList>
            <person name="Tran T."/>
            <person name="Druce J."/>
        </authorList>
    </citation>
    <scope>NUCLEOTIDE SEQUENCE</scope>
    <source>
        <strain evidence="18">UCB-OBI-ISO-001</strain>
        <tissue evidence="18">Gonad</tissue>
    </source>
</reference>
<evidence type="ECO:0000256" key="16">
    <source>
        <dbReference type="ARBA" id="ARBA00049428"/>
    </source>
</evidence>
<feature type="transmembrane region" description="Helical" evidence="17">
    <location>
        <begin position="111"/>
        <end position="131"/>
    </location>
</feature>
<evidence type="ECO:0000256" key="1">
    <source>
        <dbReference type="ARBA" id="ARBA00000923"/>
    </source>
</evidence>
<feature type="transmembrane region" description="Helical" evidence="17">
    <location>
        <begin position="138"/>
        <end position="159"/>
    </location>
</feature>
<evidence type="ECO:0000256" key="6">
    <source>
        <dbReference type="ARBA" id="ARBA00023136"/>
    </source>
</evidence>
<evidence type="ECO:0000256" key="9">
    <source>
        <dbReference type="ARBA" id="ARBA00047863"/>
    </source>
</evidence>
<keyword evidence="5 17" id="KW-1133">Transmembrane helix</keyword>
<gene>
    <name evidence="18" type="ORF">OCBIM_22037625mg</name>
</gene>
<evidence type="ECO:0000256" key="3">
    <source>
        <dbReference type="ARBA" id="ARBA00009300"/>
    </source>
</evidence>
<comment type="catalytic activity">
    <reaction evidence="11">
        <text>12-(9Z-octadecenoyloxy)-octadecanoate + H2O = 12-hydroxyoctadecanoate + (9Z)-octadecenoate + H(+)</text>
        <dbReference type="Rhea" id="RHEA:52060"/>
        <dbReference type="ChEBI" id="CHEBI:15377"/>
        <dbReference type="ChEBI" id="CHEBI:15378"/>
        <dbReference type="ChEBI" id="CHEBI:30823"/>
        <dbReference type="ChEBI" id="CHEBI:84201"/>
        <dbReference type="ChEBI" id="CHEBI:136302"/>
    </reaction>
    <physiologicalReaction direction="left-to-right" evidence="11">
        <dbReference type="Rhea" id="RHEA:52061"/>
    </physiologicalReaction>
</comment>
<comment type="catalytic activity">
    <reaction evidence="1">
        <text>9-(9Z-hexadecenoyloxy)-octadecanoate + H2O = (9Z)-hexadecenoate + 9-hydroxy-octadecanoate + H(+)</text>
        <dbReference type="Rhea" id="RHEA:52068"/>
        <dbReference type="ChEBI" id="CHEBI:15377"/>
        <dbReference type="ChEBI" id="CHEBI:15378"/>
        <dbReference type="ChEBI" id="CHEBI:32372"/>
        <dbReference type="ChEBI" id="CHEBI:136286"/>
        <dbReference type="ChEBI" id="CHEBI:136309"/>
    </reaction>
    <physiologicalReaction direction="left-to-right" evidence="1">
        <dbReference type="Rhea" id="RHEA:52069"/>
    </physiologicalReaction>
</comment>
<feature type="transmembrane region" description="Helical" evidence="17">
    <location>
        <begin position="81"/>
        <end position="99"/>
    </location>
</feature>
<dbReference type="Pfam" id="PF04750">
    <property type="entry name" value="Far-17a_AIG1"/>
    <property type="match status" value="1"/>
</dbReference>
<evidence type="ECO:0000256" key="7">
    <source>
        <dbReference type="ARBA" id="ARBA00047368"/>
    </source>
</evidence>
<accession>A0A0L8IGS6</accession>
<comment type="catalytic activity">
    <reaction evidence="12">
        <text>9-(9Z-octadecenoyloxy)-octadecanoate + H2O = 9-hydroxy-octadecanoate + (9Z)-octadecenoate + H(+)</text>
        <dbReference type="Rhea" id="RHEA:52048"/>
        <dbReference type="ChEBI" id="CHEBI:15377"/>
        <dbReference type="ChEBI" id="CHEBI:15378"/>
        <dbReference type="ChEBI" id="CHEBI:30823"/>
        <dbReference type="ChEBI" id="CHEBI:136282"/>
        <dbReference type="ChEBI" id="CHEBI:136286"/>
    </reaction>
    <physiologicalReaction direction="left-to-right" evidence="12">
        <dbReference type="Rhea" id="RHEA:52049"/>
    </physiologicalReaction>
</comment>
<comment type="catalytic activity">
    <reaction evidence="14">
        <text>13-(9Z-octadecenoyloxy)-octadecanoate + H2O = 13-hydroxy-octadecanoate + (9Z)-octadecenoate + H(+)</text>
        <dbReference type="Rhea" id="RHEA:52064"/>
        <dbReference type="ChEBI" id="CHEBI:15377"/>
        <dbReference type="ChEBI" id="CHEBI:15378"/>
        <dbReference type="ChEBI" id="CHEBI:30823"/>
        <dbReference type="ChEBI" id="CHEBI:136303"/>
        <dbReference type="ChEBI" id="CHEBI:136304"/>
    </reaction>
    <physiologicalReaction direction="left-to-right" evidence="14">
        <dbReference type="Rhea" id="RHEA:52065"/>
    </physiologicalReaction>
</comment>
<evidence type="ECO:0000256" key="2">
    <source>
        <dbReference type="ARBA" id="ARBA00004127"/>
    </source>
</evidence>
<dbReference type="OrthoDB" id="1898221at2759"/>
<evidence type="ECO:0000256" key="14">
    <source>
        <dbReference type="ARBA" id="ARBA00049296"/>
    </source>
</evidence>
<evidence type="ECO:0000256" key="5">
    <source>
        <dbReference type="ARBA" id="ARBA00022989"/>
    </source>
</evidence>
<evidence type="ECO:0000256" key="8">
    <source>
        <dbReference type="ARBA" id="ARBA00047427"/>
    </source>
</evidence>
<comment type="catalytic activity">
    <reaction evidence="13">
        <text>9-octadecanoyloxy-octadecanoate + H2O = 9-hydroxy-octadecanoate + octadecanoate + H(+)</text>
        <dbReference type="Rhea" id="RHEA:52096"/>
        <dbReference type="ChEBI" id="CHEBI:15377"/>
        <dbReference type="ChEBI" id="CHEBI:15378"/>
        <dbReference type="ChEBI" id="CHEBI:25629"/>
        <dbReference type="ChEBI" id="CHEBI:136286"/>
        <dbReference type="ChEBI" id="CHEBI:136373"/>
    </reaction>
    <physiologicalReaction direction="left-to-right" evidence="13">
        <dbReference type="Rhea" id="RHEA:52097"/>
    </physiologicalReaction>
</comment>
<evidence type="ECO:0000256" key="10">
    <source>
        <dbReference type="ARBA" id="ARBA00048680"/>
    </source>
</evidence>
<evidence type="ECO:0000256" key="11">
    <source>
        <dbReference type="ARBA" id="ARBA00048701"/>
    </source>
</evidence>
<evidence type="ECO:0000256" key="13">
    <source>
        <dbReference type="ARBA" id="ARBA00049221"/>
    </source>
</evidence>
<sequence length="215" mass="25915">MALKVRLLFHSTCFFVLTYGILKNKWHNWYIITHNLNVLSLWNQWILWLFFLLSLVYDIILSLKSNHRIFREILTHYFNSIVFPMGIFVSVIFWSIFFMDTEFIIDLLRDVNNHIIHSLPLFMVLIEKFLVYHPYFQVLAHLIGIVMITTSYQTTVLFLRTNTGSWVYLFLDSFKFNSRLLFFLSMWPMMTVIYISGAKFNQYIWKNALSTLHRL</sequence>
<dbReference type="InterPro" id="IPR006838">
    <property type="entry name" value="ADTRP_AIG1"/>
</dbReference>
<comment type="catalytic activity">
    <reaction evidence="10">
        <text>12-octadecanoyloxy-octadecanoate + H2O = 12-hydroxyoctadecanoate + octadecanoate + H(+)</text>
        <dbReference type="Rhea" id="RHEA:52080"/>
        <dbReference type="ChEBI" id="CHEBI:15377"/>
        <dbReference type="ChEBI" id="CHEBI:15378"/>
        <dbReference type="ChEBI" id="CHEBI:25629"/>
        <dbReference type="ChEBI" id="CHEBI:84201"/>
        <dbReference type="ChEBI" id="CHEBI:136330"/>
    </reaction>
    <physiologicalReaction direction="left-to-right" evidence="10">
        <dbReference type="Rhea" id="RHEA:52081"/>
    </physiologicalReaction>
</comment>
<comment type="similarity">
    <text evidence="3">Belongs to the AIG1 family.</text>
</comment>
<feature type="transmembrane region" description="Helical" evidence="17">
    <location>
        <begin position="42"/>
        <end position="60"/>
    </location>
</feature>
<keyword evidence="6 17" id="KW-0472">Membrane</keyword>
<feature type="transmembrane region" description="Helical" evidence="17">
    <location>
        <begin position="179"/>
        <end position="197"/>
    </location>
</feature>
<evidence type="ECO:0000256" key="4">
    <source>
        <dbReference type="ARBA" id="ARBA00022692"/>
    </source>
</evidence>
<name>A0A0L8IGS6_OCTBM</name>
<evidence type="ECO:0000313" key="18">
    <source>
        <dbReference type="EMBL" id="KOG00697.1"/>
    </source>
</evidence>
<feature type="transmembrane region" description="Helical" evidence="17">
    <location>
        <begin position="7"/>
        <end position="22"/>
    </location>
</feature>
<dbReference type="GO" id="GO:0016020">
    <property type="term" value="C:membrane"/>
    <property type="evidence" value="ECO:0007669"/>
    <property type="project" value="InterPro"/>
</dbReference>
<dbReference type="PANTHER" id="PTHR10989">
    <property type="entry name" value="ANDROGEN-INDUCED PROTEIN 1-RELATED"/>
    <property type="match status" value="1"/>
</dbReference>